<keyword evidence="2" id="KW-1133">Transmembrane helix</keyword>
<organism evidence="3 4">
    <name type="scientific">Rothia dentocariosa</name>
    <dbReference type="NCBI Taxonomy" id="2047"/>
    <lineage>
        <taxon>Bacteria</taxon>
        <taxon>Bacillati</taxon>
        <taxon>Actinomycetota</taxon>
        <taxon>Actinomycetes</taxon>
        <taxon>Micrococcales</taxon>
        <taxon>Micrococcaceae</taxon>
        <taxon>Rothia</taxon>
    </lineage>
</organism>
<feature type="compositionally biased region" description="Polar residues" evidence="1">
    <location>
        <begin position="9"/>
        <end position="26"/>
    </location>
</feature>
<keyword evidence="2" id="KW-0472">Membrane</keyword>
<gene>
    <name evidence="3" type="ORF">HXO56_10710</name>
</gene>
<dbReference type="Proteomes" id="UP000769484">
    <property type="component" value="Unassembled WGS sequence"/>
</dbReference>
<feature type="transmembrane region" description="Helical" evidence="2">
    <location>
        <begin position="81"/>
        <end position="101"/>
    </location>
</feature>
<dbReference type="Gene3D" id="2.160.20.80">
    <property type="entry name" value="E3 ubiquitin-protein ligase SopA"/>
    <property type="match status" value="1"/>
</dbReference>
<evidence type="ECO:0000313" key="3">
    <source>
        <dbReference type="EMBL" id="MBF1650534.1"/>
    </source>
</evidence>
<sequence length="516" mass="57355">MLEGERSYQRGQENLVPSNNASSIPESQVIPKAQEKPWYIQHFTKLLIGFGLGGGAIALILPWMLWLFCGMSSGSSDQLRLHLLYVTGGIIAVLTLLQTNWKNQGDRLKIDADIKKNEQDSEKNERDHIRQVHAERRSRYTKAVEQLANEKASVRLGGIYTLVGLVDEWLADDIIDPEERQKEGQVIINNLCSYIRSPFPLALKAEMFGGDSEPANYEGDFTKDQAAFREEQDVRRTIFVEMSKRSSDVILDDDGKLIDTSLGTWSDFEFDFSRAPIFYPLKNLTIEQGNFASTRFYGKADFWGAKFIRNADFGGARFTGTVLFGVAEFAGTVLFRVAEFAGTIYFGGAKFTGNADFGGAKFIGDAHFLGAEFTGNAHFLGAKFTGDTDFHGTKFTGDTDFGGAKFTGNADFWVAEFTGTADFRKAEFTSKTSFKSAYFKKYAPPFAGVSGAARFSAQVNQEDYIFSLSRGSKPINCGTATLDGKSFEIPIRAVLFDPTSWDEDKQDYTRISEPAK</sequence>
<proteinExistence type="predicted"/>
<reference evidence="3" key="1">
    <citation type="submission" date="2020-04" db="EMBL/GenBank/DDBJ databases">
        <title>Deep metagenomics examines the oral microbiome during advanced dental caries in children, revealing novel taxa and co-occurrences with host molecules.</title>
        <authorList>
            <person name="Baker J.L."/>
            <person name="Morton J.T."/>
            <person name="Dinis M."/>
            <person name="Alvarez R."/>
            <person name="Tran N.C."/>
            <person name="Knight R."/>
            <person name="Edlund A."/>
        </authorList>
    </citation>
    <scope>NUCLEOTIDE SEQUENCE</scope>
    <source>
        <strain evidence="3">JCVI_47_bin.4</strain>
    </source>
</reference>
<accession>A0A930PHX1</accession>
<dbReference type="Pfam" id="PF13576">
    <property type="entry name" value="Pentapeptide_3"/>
    <property type="match status" value="1"/>
</dbReference>
<evidence type="ECO:0000256" key="1">
    <source>
        <dbReference type="SAM" id="MobiDB-lite"/>
    </source>
</evidence>
<evidence type="ECO:0000256" key="2">
    <source>
        <dbReference type="SAM" id="Phobius"/>
    </source>
</evidence>
<dbReference type="EMBL" id="JABZXJ010000066">
    <property type="protein sequence ID" value="MBF1650534.1"/>
    <property type="molecule type" value="Genomic_DNA"/>
</dbReference>
<dbReference type="AlphaFoldDB" id="A0A930PHX1"/>
<feature type="transmembrane region" description="Helical" evidence="2">
    <location>
        <begin position="46"/>
        <end position="69"/>
    </location>
</feature>
<protein>
    <submittedName>
        <fullName evidence="3">Pentapeptide repeat-containing protein</fullName>
    </submittedName>
</protein>
<name>A0A930PHX1_9MICC</name>
<comment type="caution">
    <text evidence="3">The sequence shown here is derived from an EMBL/GenBank/DDBJ whole genome shotgun (WGS) entry which is preliminary data.</text>
</comment>
<keyword evidence="2" id="KW-0812">Transmembrane</keyword>
<evidence type="ECO:0000313" key="4">
    <source>
        <dbReference type="Proteomes" id="UP000769484"/>
    </source>
</evidence>
<dbReference type="InterPro" id="IPR001646">
    <property type="entry name" value="5peptide_repeat"/>
</dbReference>
<feature type="region of interest" description="Disordered" evidence="1">
    <location>
        <begin position="1"/>
        <end position="26"/>
    </location>
</feature>